<evidence type="ECO:0000256" key="5">
    <source>
        <dbReference type="ARBA" id="ARBA00022777"/>
    </source>
</evidence>
<evidence type="ECO:0000256" key="1">
    <source>
        <dbReference type="ARBA" id="ARBA00001946"/>
    </source>
</evidence>
<dbReference type="InterPro" id="IPR034907">
    <property type="entry name" value="NDK-like_dom"/>
</dbReference>
<evidence type="ECO:0000256" key="6">
    <source>
        <dbReference type="ARBA" id="ARBA00022840"/>
    </source>
</evidence>
<evidence type="ECO:0000313" key="10">
    <source>
        <dbReference type="EMBL" id="MCD1654304.1"/>
    </source>
</evidence>
<dbReference type="RefSeq" id="WP_230754414.1">
    <property type="nucleotide sequence ID" value="NZ_JAINWA010000001.1"/>
</dbReference>
<comment type="caution">
    <text evidence="10">The sequence shown here is derived from an EMBL/GenBank/DDBJ whole genome shotgun (WGS) entry which is preliminary data.</text>
</comment>
<evidence type="ECO:0000259" key="9">
    <source>
        <dbReference type="SMART" id="SM00562"/>
    </source>
</evidence>
<dbReference type="PROSITE" id="PS51374">
    <property type="entry name" value="NDPK_LIKE"/>
    <property type="match status" value="1"/>
</dbReference>
<dbReference type="SUPFAM" id="SSF54919">
    <property type="entry name" value="Nucleoside diphosphate kinase, NDK"/>
    <property type="match status" value="2"/>
</dbReference>
<reference evidence="10" key="1">
    <citation type="submission" date="2021-08" db="EMBL/GenBank/DDBJ databases">
        <title>Comparative analyses of Brucepasteria parasyntrophica and Teretinema zuelzerae.</title>
        <authorList>
            <person name="Song Y."/>
            <person name="Brune A."/>
        </authorList>
    </citation>
    <scope>NUCLEOTIDE SEQUENCE</scope>
    <source>
        <strain evidence="10">DSM 1903</strain>
    </source>
</reference>
<dbReference type="PROSITE" id="PS00469">
    <property type="entry name" value="NDPK"/>
    <property type="match status" value="1"/>
</dbReference>
<evidence type="ECO:0000256" key="2">
    <source>
        <dbReference type="ARBA" id="ARBA00008142"/>
    </source>
</evidence>
<evidence type="ECO:0000256" key="8">
    <source>
        <dbReference type="RuleBase" id="RU004013"/>
    </source>
</evidence>
<dbReference type="Proteomes" id="UP001198163">
    <property type="component" value="Unassembled WGS sequence"/>
</dbReference>
<dbReference type="GO" id="GO:0004550">
    <property type="term" value="F:nucleoside diphosphate kinase activity"/>
    <property type="evidence" value="ECO:0007669"/>
    <property type="project" value="UniProtKB-EC"/>
</dbReference>
<keyword evidence="11" id="KW-1185">Reference proteome</keyword>
<feature type="domain" description="Nucleoside diphosphate kinase-like" evidence="9">
    <location>
        <begin position="185"/>
        <end position="379"/>
    </location>
</feature>
<evidence type="ECO:0000256" key="7">
    <source>
        <dbReference type="PROSITE-ProRule" id="PRU00706"/>
    </source>
</evidence>
<comment type="catalytic activity">
    <reaction evidence="8">
        <text>a 2'-deoxyribonucleoside 5'-diphosphate + ATP = a 2'-deoxyribonucleoside 5'-triphosphate + ADP</text>
        <dbReference type="Rhea" id="RHEA:44640"/>
        <dbReference type="ChEBI" id="CHEBI:30616"/>
        <dbReference type="ChEBI" id="CHEBI:61560"/>
        <dbReference type="ChEBI" id="CHEBI:73316"/>
        <dbReference type="ChEBI" id="CHEBI:456216"/>
        <dbReference type="EC" id="2.7.4.6"/>
    </reaction>
</comment>
<dbReference type="Pfam" id="PF00334">
    <property type="entry name" value="NDK"/>
    <property type="match status" value="2"/>
</dbReference>
<comment type="cofactor">
    <cofactor evidence="1">
        <name>Mg(2+)</name>
        <dbReference type="ChEBI" id="CHEBI:18420"/>
    </cofactor>
</comment>
<dbReference type="Gene3D" id="3.30.70.141">
    <property type="entry name" value="Nucleoside diphosphate kinase-like domain"/>
    <property type="match status" value="2"/>
</dbReference>
<evidence type="ECO:0000313" key="11">
    <source>
        <dbReference type="Proteomes" id="UP001198163"/>
    </source>
</evidence>
<dbReference type="EC" id="2.7.4.6" evidence="8"/>
<keyword evidence="6 8" id="KW-0067">ATP-binding</keyword>
<name>A0AAE3EIU5_9SPIR</name>
<comment type="caution">
    <text evidence="7">Lacks conserved residue(s) required for the propagation of feature annotation.</text>
</comment>
<protein>
    <recommendedName>
        <fullName evidence="8">Nucleoside diphosphate kinase</fullName>
        <ecNumber evidence="8">2.7.4.6</ecNumber>
    </recommendedName>
</protein>
<evidence type="ECO:0000256" key="4">
    <source>
        <dbReference type="ARBA" id="ARBA00022741"/>
    </source>
</evidence>
<accession>A0AAE3EIU5</accession>
<comment type="similarity">
    <text evidence="2 7">Belongs to the NDK family.</text>
</comment>
<keyword evidence="3 8" id="KW-0808">Transferase</keyword>
<keyword evidence="4 8" id="KW-0547">Nucleotide-binding</keyword>
<organism evidence="10 11">
    <name type="scientific">Teretinema zuelzerae</name>
    <dbReference type="NCBI Taxonomy" id="156"/>
    <lineage>
        <taxon>Bacteria</taxon>
        <taxon>Pseudomonadati</taxon>
        <taxon>Spirochaetota</taxon>
        <taxon>Spirochaetia</taxon>
        <taxon>Spirochaetales</taxon>
        <taxon>Treponemataceae</taxon>
        <taxon>Teretinema</taxon>
    </lineage>
</organism>
<keyword evidence="5 8" id="KW-0418">Kinase</keyword>
<sequence length="390" mass="43563">MSSELSYVLFTPYTIARSRTGGVLSRLLVRLDLELVGAQMIAPTEELAAGFAKSEFEHSPSGGLIGQLKKDYILKTFTPSNGRRHRVLLLLFRGKDAVEKLKTVAGPIFPERRSLESAKGETIRDTYGDVVYDEKTPDRIEYFEPVVFTAETEDHCKTTLKLFQSFLAREQNLVENVSYDHPERIERTLVIIKPDNWVVPSSRPGTIIDMFSRTGLRIIGTKILQMSVAEALEFYGPVEEALREKLGPRMGQSAVEQLESKFSLKLKEEESKRIAETFGTAFAREQFYQIVGFMTGVRPDLCPEGDTDCPGKSMCMVLVYEGENAVARIREVLGPTDPLKAPAGTVRREFGSNVMVNTAHASDSPENALREMGIVKISKNNCAEIIERSL</sequence>
<dbReference type="AlphaFoldDB" id="A0AAE3EIU5"/>
<dbReference type="EMBL" id="JAINWA010000001">
    <property type="protein sequence ID" value="MCD1654304.1"/>
    <property type="molecule type" value="Genomic_DNA"/>
</dbReference>
<dbReference type="InterPro" id="IPR036850">
    <property type="entry name" value="NDK-like_dom_sf"/>
</dbReference>
<gene>
    <name evidence="10" type="ORF">K7J14_06250</name>
</gene>
<proteinExistence type="inferred from homology"/>
<dbReference type="GO" id="GO:0005524">
    <property type="term" value="F:ATP binding"/>
    <property type="evidence" value="ECO:0007669"/>
    <property type="project" value="UniProtKB-KW"/>
</dbReference>
<dbReference type="PANTHER" id="PTHR11349">
    <property type="entry name" value="NUCLEOSIDE DIPHOSPHATE KINASE"/>
    <property type="match status" value="1"/>
</dbReference>
<evidence type="ECO:0000256" key="3">
    <source>
        <dbReference type="ARBA" id="ARBA00022679"/>
    </source>
</evidence>
<dbReference type="InterPro" id="IPR023005">
    <property type="entry name" value="Nucleoside_diP_kinase_AS"/>
</dbReference>
<dbReference type="SMART" id="SM00562">
    <property type="entry name" value="NDK"/>
    <property type="match status" value="1"/>
</dbReference>